<proteinExistence type="predicted"/>
<name>K2SMZ4_MACPH</name>
<comment type="caution">
    <text evidence="1">The sequence shown here is derived from an EMBL/GenBank/DDBJ whole genome shotgun (WGS) entry which is preliminary data.</text>
</comment>
<protein>
    <submittedName>
        <fullName evidence="1">Uncharacterized protein</fullName>
    </submittedName>
</protein>
<accession>K2SMZ4</accession>
<dbReference type="OrthoDB" id="5396810at2759"/>
<gene>
    <name evidence="1" type="ORF">MPH_04672</name>
</gene>
<dbReference type="Proteomes" id="UP000007129">
    <property type="component" value="Unassembled WGS sequence"/>
</dbReference>
<dbReference type="InParanoid" id="K2SMZ4"/>
<evidence type="ECO:0000313" key="1">
    <source>
        <dbReference type="EMBL" id="EKG18140.1"/>
    </source>
</evidence>
<reference evidence="1 2" key="1">
    <citation type="journal article" date="2012" name="BMC Genomics">
        <title>Tools to kill: Genome of one of the most destructive plant pathogenic fungi Macrophomina phaseolina.</title>
        <authorList>
            <person name="Islam M.S."/>
            <person name="Haque M.S."/>
            <person name="Islam M.M."/>
            <person name="Emdad E.M."/>
            <person name="Halim A."/>
            <person name="Hossen Q.M.M."/>
            <person name="Hossain M.Z."/>
            <person name="Ahmed B."/>
            <person name="Rahim S."/>
            <person name="Rahman M.S."/>
            <person name="Alam M.M."/>
            <person name="Hou S."/>
            <person name="Wan X."/>
            <person name="Saito J.A."/>
            <person name="Alam M."/>
        </authorList>
    </citation>
    <scope>NUCLEOTIDE SEQUENCE [LARGE SCALE GENOMIC DNA]</scope>
    <source>
        <strain evidence="1 2">MS6</strain>
    </source>
</reference>
<organism evidence="1 2">
    <name type="scientific">Macrophomina phaseolina (strain MS6)</name>
    <name type="common">Charcoal rot fungus</name>
    <dbReference type="NCBI Taxonomy" id="1126212"/>
    <lineage>
        <taxon>Eukaryota</taxon>
        <taxon>Fungi</taxon>
        <taxon>Dikarya</taxon>
        <taxon>Ascomycota</taxon>
        <taxon>Pezizomycotina</taxon>
        <taxon>Dothideomycetes</taxon>
        <taxon>Dothideomycetes incertae sedis</taxon>
        <taxon>Botryosphaeriales</taxon>
        <taxon>Botryosphaeriaceae</taxon>
        <taxon>Macrophomina</taxon>
    </lineage>
</organism>
<dbReference type="Gene3D" id="2.120.10.70">
    <property type="entry name" value="Fucose-specific lectin"/>
    <property type="match status" value="1"/>
</dbReference>
<evidence type="ECO:0000313" key="2">
    <source>
        <dbReference type="Proteomes" id="UP000007129"/>
    </source>
</evidence>
<feature type="non-terminal residue" evidence="1">
    <location>
        <position position="1"/>
    </location>
</feature>
<sequence length="286" mass="31421">DSDFRVLWADKNNSIRAVYVLNESISTGWNILPQIDNLFSIDEGSSLVEYLGMCNQTTTCNAADFFGYEAPSSDGIQLEWRYGRGDSGRLSVTSGNSISPDEGTAMAAAPIPKIESRNMSYPIVALYFVQGEALVELRGGADLDWTNTNLKREFRPFYYHQHTPYPVISLTALSLPADGSSVPVDAGAQLAAMTQYRDDDYNIQVLMTKSGGGVKMAYMNGDRWAWTNSVEGMESVMALSPIAANQLGRVYAFENSTAGPQIVEWQRITGDMPTFQRVGSVNTTRS</sequence>
<dbReference type="VEuPathDB" id="FungiDB:MPH_04672"/>
<dbReference type="STRING" id="1126212.K2SMZ4"/>
<dbReference type="AlphaFoldDB" id="K2SMZ4"/>
<dbReference type="EMBL" id="AHHD01000217">
    <property type="protein sequence ID" value="EKG18140.1"/>
    <property type="molecule type" value="Genomic_DNA"/>
</dbReference>
<dbReference type="HOGENOM" id="CLU_975050_0_0_1"/>